<dbReference type="CDD" id="cd00761">
    <property type="entry name" value="Glyco_tranf_GTA_type"/>
    <property type="match status" value="1"/>
</dbReference>
<dbReference type="GO" id="GO:0016616">
    <property type="term" value="F:oxidoreductase activity, acting on the CH-OH group of donors, NAD or NADP as acceptor"/>
    <property type="evidence" value="ECO:0007669"/>
    <property type="project" value="UniProtKB-ARBA"/>
</dbReference>
<sequence length="614" mass="67869">MPETSIVVRSFNEAEHIGDVLEAISEQSYQDFEIILVDSGSTDGTLEIADQYVDKVEFVAPHDFTFGHSCNAGCKVADGEFVSFLSAHAIPTDDRWLGSMVKKFDDEEVAMTYSNQIGAEQNKFSERRLFNELFGEEPKRQTPPDYFANNASSVIRKKLWEEHPFDEYLTGHEDIEWAKQFMDQGYVVVYDPDACIYHIHDETWTQVYNRFKREAAADVEIGIKGESDRWHEYKKIPLDILGDVVAAVRGGQFDIQTLVEIGRFRYCQHMGTVDGLTTDRELNSDRFEYFYPEANERVIVDEQGTTTLEQAPLPEIKPNDVLVRTDYIGVSPADSSLEGTNIEQYPVVPGRNYVGTVIDIGANVKSVEIGDVVVGDTEFDCGICTACSGGSDTDCLDPIKLGQDTDDGAYSRFLAIPSDHVYSLDTEPKDGALAGMVGRLRKGIDRAGKLLSPSAHCIVVGDNPAAEVVVQLLHREGYSVDHLDQLPVNRSSSTGLLEYDLIVDTTGSQETVRTLCEQTASSAVLLLLAAQYDPLPLASDLLASKTIINVDTDDTAEMGGTIQLLSEIETDRLFDGTYSLGEYEAAWEAATDQQGFPVISIDNDLDSGSVRTKQ</sequence>
<dbReference type="Gene3D" id="3.90.180.10">
    <property type="entry name" value="Medium-chain alcohol dehydrogenases, catalytic domain"/>
    <property type="match status" value="1"/>
</dbReference>
<dbReference type="InterPro" id="IPR050129">
    <property type="entry name" value="Zn_alcohol_dh"/>
</dbReference>
<dbReference type="GO" id="GO:0030554">
    <property type="term" value="F:adenyl nucleotide binding"/>
    <property type="evidence" value="ECO:0007669"/>
    <property type="project" value="UniProtKB-ARBA"/>
</dbReference>
<dbReference type="PANTHER" id="PTHR43401:SF2">
    <property type="entry name" value="L-THREONINE 3-DEHYDROGENASE"/>
    <property type="match status" value="1"/>
</dbReference>
<keyword evidence="4" id="KW-0328">Glycosyltransferase</keyword>
<evidence type="ECO:0000259" key="2">
    <source>
        <dbReference type="Pfam" id="PF00535"/>
    </source>
</evidence>
<evidence type="ECO:0000313" key="5">
    <source>
        <dbReference type="Proteomes" id="UP001596274"/>
    </source>
</evidence>
<dbReference type="InterPro" id="IPR011032">
    <property type="entry name" value="GroES-like_sf"/>
</dbReference>
<keyword evidence="1" id="KW-0560">Oxidoreductase</keyword>
<accession>A0ABD5T126</accession>
<dbReference type="PANTHER" id="PTHR43401">
    <property type="entry name" value="L-THREONINE 3-DEHYDROGENASE"/>
    <property type="match status" value="1"/>
</dbReference>
<dbReference type="GO" id="GO:0043168">
    <property type="term" value="F:anion binding"/>
    <property type="evidence" value="ECO:0007669"/>
    <property type="project" value="UniProtKB-ARBA"/>
</dbReference>
<evidence type="ECO:0000313" key="4">
    <source>
        <dbReference type="EMBL" id="MFC6769926.1"/>
    </source>
</evidence>
<feature type="domain" description="Alcohol dehydrogenase-like N-terminal" evidence="3">
    <location>
        <begin position="317"/>
        <end position="424"/>
    </location>
</feature>
<dbReference type="Pfam" id="PF08240">
    <property type="entry name" value="ADH_N"/>
    <property type="match status" value="1"/>
</dbReference>
<dbReference type="InterPro" id="IPR013154">
    <property type="entry name" value="ADH-like_N"/>
</dbReference>
<reference evidence="4 5" key="1">
    <citation type="journal article" date="2019" name="Int. J. Syst. Evol. Microbiol.">
        <title>The Global Catalogue of Microorganisms (GCM) 10K type strain sequencing project: providing services to taxonomists for standard genome sequencing and annotation.</title>
        <authorList>
            <consortium name="The Broad Institute Genomics Platform"/>
            <consortium name="The Broad Institute Genome Sequencing Center for Infectious Disease"/>
            <person name="Wu L."/>
            <person name="Ma J."/>
        </authorList>
    </citation>
    <scope>NUCLEOTIDE SEQUENCE [LARGE SCALE GENOMIC DNA]</scope>
    <source>
        <strain evidence="4 5">PJ61</strain>
    </source>
</reference>
<dbReference type="SUPFAM" id="SSF53448">
    <property type="entry name" value="Nucleotide-diphospho-sugar transferases"/>
    <property type="match status" value="1"/>
</dbReference>
<dbReference type="GO" id="GO:0044281">
    <property type="term" value="P:small molecule metabolic process"/>
    <property type="evidence" value="ECO:0007669"/>
    <property type="project" value="UniProtKB-ARBA"/>
</dbReference>
<feature type="domain" description="Glycosyltransferase 2-like" evidence="2">
    <location>
        <begin position="5"/>
        <end position="142"/>
    </location>
</feature>
<dbReference type="Pfam" id="PF00535">
    <property type="entry name" value="Glycos_transf_2"/>
    <property type="match status" value="1"/>
</dbReference>
<dbReference type="InterPro" id="IPR029044">
    <property type="entry name" value="Nucleotide-diphossugar_trans"/>
</dbReference>
<evidence type="ECO:0000256" key="1">
    <source>
        <dbReference type="ARBA" id="ARBA00023002"/>
    </source>
</evidence>
<dbReference type="EC" id="2.4.-.-" evidence="4"/>
<dbReference type="GO" id="GO:0016757">
    <property type="term" value="F:glycosyltransferase activity"/>
    <property type="evidence" value="ECO:0007669"/>
    <property type="project" value="UniProtKB-KW"/>
</dbReference>
<dbReference type="GO" id="GO:0051262">
    <property type="term" value="P:protein tetramerization"/>
    <property type="evidence" value="ECO:0007669"/>
    <property type="project" value="UniProtKB-ARBA"/>
</dbReference>
<proteinExistence type="predicted"/>
<gene>
    <name evidence="4" type="ORF">ACFQDD_00040</name>
</gene>
<evidence type="ECO:0000259" key="3">
    <source>
        <dbReference type="Pfam" id="PF08240"/>
    </source>
</evidence>
<dbReference type="AlphaFoldDB" id="A0ABD5T126"/>
<dbReference type="Proteomes" id="UP001596274">
    <property type="component" value="Unassembled WGS sequence"/>
</dbReference>
<organism evidence="4 5">
    <name type="scientific">Halorubrum pallidum</name>
    <dbReference type="NCBI Taxonomy" id="1526114"/>
    <lineage>
        <taxon>Archaea</taxon>
        <taxon>Methanobacteriati</taxon>
        <taxon>Methanobacteriota</taxon>
        <taxon>Stenosarchaea group</taxon>
        <taxon>Halobacteria</taxon>
        <taxon>Halobacteriales</taxon>
        <taxon>Haloferacaceae</taxon>
        <taxon>Halorubrum</taxon>
    </lineage>
</organism>
<name>A0ABD5T126_9EURY</name>
<dbReference type="Gene3D" id="3.90.550.10">
    <property type="entry name" value="Spore Coat Polysaccharide Biosynthesis Protein SpsA, Chain A"/>
    <property type="match status" value="1"/>
</dbReference>
<protein>
    <submittedName>
        <fullName evidence="4">Glycosyltransferase</fullName>
        <ecNumber evidence="4">2.4.-.-</ecNumber>
    </submittedName>
</protein>
<dbReference type="SUPFAM" id="SSF50129">
    <property type="entry name" value="GroES-like"/>
    <property type="match status" value="1"/>
</dbReference>
<keyword evidence="4" id="KW-0808">Transferase</keyword>
<dbReference type="EMBL" id="JBHSWT010000001">
    <property type="protein sequence ID" value="MFC6769926.1"/>
    <property type="molecule type" value="Genomic_DNA"/>
</dbReference>
<comment type="caution">
    <text evidence="4">The sequence shown here is derived from an EMBL/GenBank/DDBJ whole genome shotgun (WGS) entry which is preliminary data.</text>
</comment>
<keyword evidence="5" id="KW-1185">Reference proteome</keyword>
<dbReference type="InterPro" id="IPR001173">
    <property type="entry name" value="Glyco_trans_2-like"/>
</dbReference>